<dbReference type="GO" id="GO:0044231">
    <property type="term" value="C:host cell presynaptic membrane"/>
    <property type="evidence" value="ECO:0007669"/>
    <property type="project" value="UniProtKB-KW"/>
</dbReference>
<dbReference type="PANTHER" id="PTHR24198:SF165">
    <property type="entry name" value="ANKYRIN REPEAT-CONTAINING PROTEIN-RELATED"/>
    <property type="match status" value="1"/>
</dbReference>
<keyword evidence="5" id="KW-1052">Target cell membrane</keyword>
<dbReference type="PROSITE" id="PS50088">
    <property type="entry name" value="ANK_REPEAT"/>
    <property type="match status" value="2"/>
</dbReference>
<feature type="repeat" description="ANK" evidence="16">
    <location>
        <begin position="39"/>
        <end position="71"/>
    </location>
</feature>
<accession>A0A4Y2C694</accession>
<evidence type="ECO:0000256" key="15">
    <source>
        <dbReference type="ARBA" id="ARBA00049811"/>
    </source>
</evidence>
<evidence type="ECO:0000256" key="12">
    <source>
        <dbReference type="ARBA" id="ARBA00023298"/>
    </source>
</evidence>
<comment type="caution">
    <text evidence="17">The sequence shown here is derived from an EMBL/GenBank/DDBJ whole genome shotgun (WGS) entry which is preliminary data.</text>
</comment>
<evidence type="ECO:0000256" key="9">
    <source>
        <dbReference type="ARBA" id="ARBA00023028"/>
    </source>
</evidence>
<dbReference type="GO" id="GO:0005737">
    <property type="term" value="C:cytoplasm"/>
    <property type="evidence" value="ECO:0007669"/>
    <property type="project" value="TreeGrafter"/>
</dbReference>
<dbReference type="PROSITE" id="PS50297">
    <property type="entry name" value="ANK_REP_REGION"/>
    <property type="match status" value="2"/>
</dbReference>
<name>A0A4Y2C694_ARAVE</name>
<keyword evidence="6" id="KW-0800">Toxin</keyword>
<dbReference type="AlphaFoldDB" id="A0A4Y2C694"/>
<dbReference type="SMART" id="SM00248">
    <property type="entry name" value="ANK"/>
    <property type="match status" value="2"/>
</dbReference>
<keyword evidence="8" id="KW-0677">Repeat</keyword>
<keyword evidence="18" id="KW-1185">Reference proteome</keyword>
<evidence type="ECO:0000256" key="8">
    <source>
        <dbReference type="ARBA" id="ARBA00022737"/>
    </source>
</evidence>
<comment type="similarity">
    <text evidence="13">Belongs to the cationic peptide 01 (latrotoxin) family. 03 (alpha-latrotoxin) subfamily.</text>
</comment>
<keyword evidence="7" id="KW-0528">Neurotoxin</keyword>
<keyword evidence="4" id="KW-0964">Secreted</keyword>
<dbReference type="PANTHER" id="PTHR24198">
    <property type="entry name" value="ANKYRIN REPEAT AND PROTEIN KINASE DOMAIN-CONTAINING PROTEIN"/>
    <property type="match status" value="1"/>
</dbReference>
<dbReference type="InterPro" id="IPR002110">
    <property type="entry name" value="Ankyrin_rpt"/>
</dbReference>
<evidence type="ECO:0000256" key="1">
    <source>
        <dbReference type="ARBA" id="ARBA00004175"/>
    </source>
</evidence>
<keyword evidence="3" id="KW-0268">Exocytosis</keyword>
<dbReference type="Pfam" id="PF12796">
    <property type="entry name" value="Ank_2"/>
    <property type="match status" value="1"/>
</dbReference>
<evidence type="ECO:0000256" key="2">
    <source>
        <dbReference type="ARBA" id="ARBA00004613"/>
    </source>
</evidence>
<keyword evidence="10 16" id="KW-0040">ANK repeat</keyword>
<proteinExistence type="inferred from homology"/>
<dbReference type="GO" id="GO:0090729">
    <property type="term" value="F:toxin activity"/>
    <property type="evidence" value="ECO:0007669"/>
    <property type="project" value="UniProtKB-KW"/>
</dbReference>
<evidence type="ECO:0000313" key="18">
    <source>
        <dbReference type="Proteomes" id="UP000499080"/>
    </source>
</evidence>
<keyword evidence="12" id="KW-1053">Target membrane</keyword>
<evidence type="ECO:0000256" key="5">
    <source>
        <dbReference type="ARBA" id="ARBA00022537"/>
    </source>
</evidence>
<gene>
    <name evidence="17" type="ORF">AVEN_249748_1</name>
</gene>
<evidence type="ECO:0000256" key="16">
    <source>
        <dbReference type="PROSITE-ProRule" id="PRU00023"/>
    </source>
</evidence>
<comment type="subunit">
    <text evidence="14">Homotetramer in membranes.</text>
</comment>
<keyword evidence="11" id="KW-0472">Membrane</keyword>
<evidence type="ECO:0000256" key="7">
    <source>
        <dbReference type="ARBA" id="ARBA00022699"/>
    </source>
</evidence>
<dbReference type="InterPro" id="IPR036770">
    <property type="entry name" value="Ankyrin_rpt-contain_sf"/>
</dbReference>
<dbReference type="GO" id="GO:0044218">
    <property type="term" value="C:other organism cell membrane"/>
    <property type="evidence" value="ECO:0007669"/>
    <property type="project" value="UniProtKB-KW"/>
</dbReference>
<dbReference type="SUPFAM" id="SSF48403">
    <property type="entry name" value="Ankyrin repeat"/>
    <property type="match status" value="1"/>
</dbReference>
<evidence type="ECO:0000256" key="4">
    <source>
        <dbReference type="ARBA" id="ARBA00022525"/>
    </source>
</evidence>
<sequence>MDSNSCNELPNSKANNLLHQFVLNNWGPSDTSVNALNDEGYSAFHLAVLKNNLLMVKMLLSCLVNIDVNTRCNDYRDENTALHLAAKLGHSSIIQELLNKGAEVNMKNRDGKRLCALQ</sequence>
<dbReference type="Gene3D" id="1.25.40.20">
    <property type="entry name" value="Ankyrin repeat-containing domain"/>
    <property type="match status" value="1"/>
</dbReference>
<dbReference type="GO" id="GO:0005576">
    <property type="term" value="C:extracellular region"/>
    <property type="evidence" value="ECO:0007669"/>
    <property type="project" value="UniProtKB-SubCell"/>
</dbReference>
<evidence type="ECO:0000256" key="6">
    <source>
        <dbReference type="ARBA" id="ARBA00022656"/>
    </source>
</evidence>
<dbReference type="GO" id="GO:0006887">
    <property type="term" value="P:exocytosis"/>
    <property type="evidence" value="ECO:0007669"/>
    <property type="project" value="UniProtKB-KW"/>
</dbReference>
<evidence type="ECO:0000256" key="10">
    <source>
        <dbReference type="ARBA" id="ARBA00023043"/>
    </source>
</evidence>
<comment type="subcellular location">
    <subcellularLocation>
        <location evidence="2">Secreted</location>
    </subcellularLocation>
    <subcellularLocation>
        <location evidence="1">Target cell membrane</location>
    </subcellularLocation>
</comment>
<dbReference type="Proteomes" id="UP000499080">
    <property type="component" value="Unassembled WGS sequence"/>
</dbReference>
<evidence type="ECO:0000256" key="3">
    <source>
        <dbReference type="ARBA" id="ARBA00022483"/>
    </source>
</evidence>
<dbReference type="EMBL" id="BGPR01000150">
    <property type="protein sequence ID" value="GBL99709.1"/>
    <property type="molecule type" value="Genomic_DNA"/>
</dbReference>
<evidence type="ECO:0000256" key="13">
    <source>
        <dbReference type="ARBA" id="ARBA00049657"/>
    </source>
</evidence>
<keyword evidence="9" id="KW-0638">Presynaptic neurotoxin</keyword>
<reference evidence="17 18" key="1">
    <citation type="journal article" date="2019" name="Sci. Rep.">
        <title>Orb-weaving spider Araneus ventricosus genome elucidates the spidroin gene catalogue.</title>
        <authorList>
            <person name="Kono N."/>
            <person name="Nakamura H."/>
            <person name="Ohtoshi R."/>
            <person name="Moran D.A.P."/>
            <person name="Shinohara A."/>
            <person name="Yoshida Y."/>
            <person name="Fujiwara M."/>
            <person name="Mori M."/>
            <person name="Tomita M."/>
            <person name="Arakawa K."/>
        </authorList>
    </citation>
    <scope>NUCLEOTIDE SEQUENCE [LARGE SCALE GENOMIC DNA]</scope>
</reference>
<feature type="repeat" description="ANK" evidence="16">
    <location>
        <begin position="77"/>
        <end position="109"/>
    </location>
</feature>
<protein>
    <recommendedName>
        <fullName evidence="15">Alpha-latrotoxin</fullName>
    </recommendedName>
</protein>
<organism evidence="17 18">
    <name type="scientific">Araneus ventricosus</name>
    <name type="common">Orbweaver spider</name>
    <name type="synonym">Epeira ventricosa</name>
    <dbReference type="NCBI Taxonomy" id="182803"/>
    <lineage>
        <taxon>Eukaryota</taxon>
        <taxon>Metazoa</taxon>
        <taxon>Ecdysozoa</taxon>
        <taxon>Arthropoda</taxon>
        <taxon>Chelicerata</taxon>
        <taxon>Arachnida</taxon>
        <taxon>Araneae</taxon>
        <taxon>Araneomorphae</taxon>
        <taxon>Entelegynae</taxon>
        <taxon>Araneoidea</taxon>
        <taxon>Araneidae</taxon>
        <taxon>Araneus</taxon>
    </lineage>
</organism>
<evidence type="ECO:0000313" key="17">
    <source>
        <dbReference type="EMBL" id="GBL99709.1"/>
    </source>
</evidence>
<dbReference type="OrthoDB" id="8195621at2759"/>
<evidence type="ECO:0000256" key="14">
    <source>
        <dbReference type="ARBA" id="ARBA00049715"/>
    </source>
</evidence>
<evidence type="ECO:0000256" key="11">
    <source>
        <dbReference type="ARBA" id="ARBA00023136"/>
    </source>
</evidence>